<protein>
    <submittedName>
        <fullName evidence="1">GM17069</fullName>
    </submittedName>
</protein>
<dbReference type="EMBL" id="CH480822">
    <property type="protein sequence ID" value="EDW55654.1"/>
    <property type="molecule type" value="Genomic_DNA"/>
</dbReference>
<dbReference type="STRING" id="7238.B4I5J8"/>
<dbReference type="HOGENOM" id="CLU_1620779_0_0_1"/>
<evidence type="ECO:0000313" key="2">
    <source>
        <dbReference type="Proteomes" id="UP000001292"/>
    </source>
</evidence>
<name>B4I5J8_DROSE</name>
<dbReference type="PhylomeDB" id="B4I5J8"/>
<dbReference type="AlphaFoldDB" id="B4I5J8"/>
<proteinExistence type="predicted"/>
<sequence length="164" mass="18567">MSSDAIPASECAHLVEFKRFLASTAEKAAAVSEEVVSRSCVTRTSNETYKVSGEERHAELVSAIWKQLETRGCPAQFRIKLLHRSTQQLERDLCFAKECEVTVEGPPQYDLLKLQKFVASEFEKYILKLTDNSEVDRLKDFADEAATENCECHQQKNPCTHLPL</sequence>
<accession>B4I5J8</accession>
<keyword evidence="2" id="KW-1185">Reference proteome</keyword>
<dbReference type="Proteomes" id="UP000001292">
    <property type="component" value="Unassembled WGS sequence"/>
</dbReference>
<evidence type="ECO:0000313" key="1">
    <source>
        <dbReference type="EMBL" id="EDW55654.1"/>
    </source>
</evidence>
<gene>
    <name evidence="1" type="primary">Dsec\GM17069</name>
    <name evidence="1" type="ORF">Dsec_GM17069</name>
</gene>
<reference evidence="1 2" key="1">
    <citation type="journal article" date="2007" name="Nature">
        <title>Evolution of genes and genomes on the Drosophila phylogeny.</title>
        <authorList>
            <consortium name="Drosophila 12 Genomes Consortium"/>
            <person name="Clark A.G."/>
            <person name="Eisen M.B."/>
            <person name="Smith D.R."/>
            <person name="Bergman C.M."/>
            <person name="Oliver B."/>
            <person name="Markow T.A."/>
            <person name="Kaufman T.C."/>
            <person name="Kellis M."/>
            <person name="Gelbart W."/>
            <person name="Iyer V.N."/>
            <person name="Pollard D.A."/>
            <person name="Sackton T.B."/>
            <person name="Larracuente A.M."/>
            <person name="Singh N.D."/>
            <person name="Abad J.P."/>
            <person name="Abt D.N."/>
            <person name="Adryan B."/>
            <person name="Aguade M."/>
            <person name="Akashi H."/>
            <person name="Anderson W.W."/>
            <person name="Aquadro C.F."/>
            <person name="Ardell D.H."/>
            <person name="Arguello R."/>
            <person name="Artieri C.G."/>
            <person name="Barbash D.A."/>
            <person name="Barker D."/>
            <person name="Barsanti P."/>
            <person name="Batterham P."/>
            <person name="Batzoglou S."/>
            <person name="Begun D."/>
            <person name="Bhutkar A."/>
            <person name="Blanco E."/>
            <person name="Bosak S.A."/>
            <person name="Bradley R.K."/>
            <person name="Brand A.D."/>
            <person name="Brent M.R."/>
            <person name="Brooks A.N."/>
            <person name="Brown R.H."/>
            <person name="Butlin R.K."/>
            <person name="Caggese C."/>
            <person name="Calvi B.R."/>
            <person name="Bernardo de Carvalho A."/>
            <person name="Caspi A."/>
            <person name="Castrezana S."/>
            <person name="Celniker S.E."/>
            <person name="Chang J.L."/>
            <person name="Chapple C."/>
            <person name="Chatterji S."/>
            <person name="Chinwalla A."/>
            <person name="Civetta A."/>
            <person name="Clifton S.W."/>
            <person name="Comeron J.M."/>
            <person name="Costello J.C."/>
            <person name="Coyne J.A."/>
            <person name="Daub J."/>
            <person name="David R.G."/>
            <person name="Delcher A.L."/>
            <person name="Delehaunty K."/>
            <person name="Do C.B."/>
            <person name="Ebling H."/>
            <person name="Edwards K."/>
            <person name="Eickbush T."/>
            <person name="Evans J.D."/>
            <person name="Filipski A."/>
            <person name="Findeiss S."/>
            <person name="Freyhult E."/>
            <person name="Fulton L."/>
            <person name="Fulton R."/>
            <person name="Garcia A.C."/>
            <person name="Gardiner A."/>
            <person name="Garfield D.A."/>
            <person name="Garvin B.E."/>
            <person name="Gibson G."/>
            <person name="Gilbert D."/>
            <person name="Gnerre S."/>
            <person name="Godfrey J."/>
            <person name="Good R."/>
            <person name="Gotea V."/>
            <person name="Gravely B."/>
            <person name="Greenberg A.J."/>
            <person name="Griffiths-Jones S."/>
            <person name="Gross S."/>
            <person name="Guigo R."/>
            <person name="Gustafson E.A."/>
            <person name="Haerty W."/>
            <person name="Hahn M.W."/>
            <person name="Halligan D.L."/>
            <person name="Halpern A.L."/>
            <person name="Halter G.M."/>
            <person name="Han M.V."/>
            <person name="Heger A."/>
            <person name="Hillier L."/>
            <person name="Hinrichs A.S."/>
            <person name="Holmes I."/>
            <person name="Hoskins R.A."/>
            <person name="Hubisz M.J."/>
            <person name="Hultmark D."/>
            <person name="Huntley M.A."/>
            <person name="Jaffe D.B."/>
            <person name="Jagadeeshan S."/>
            <person name="Jeck W.R."/>
            <person name="Johnson J."/>
            <person name="Jones C.D."/>
            <person name="Jordan W.C."/>
            <person name="Karpen G.H."/>
            <person name="Kataoka E."/>
            <person name="Keightley P.D."/>
            <person name="Kheradpour P."/>
            <person name="Kirkness E.F."/>
            <person name="Koerich L.B."/>
            <person name="Kristiansen K."/>
            <person name="Kudrna D."/>
            <person name="Kulathinal R.J."/>
            <person name="Kumar S."/>
            <person name="Kwok R."/>
            <person name="Lander E."/>
            <person name="Langley C.H."/>
            <person name="Lapoint R."/>
            <person name="Lazzaro B.P."/>
            <person name="Lee S.J."/>
            <person name="Levesque L."/>
            <person name="Li R."/>
            <person name="Lin C.F."/>
            <person name="Lin M.F."/>
            <person name="Lindblad-Toh K."/>
            <person name="Llopart A."/>
            <person name="Long M."/>
            <person name="Low L."/>
            <person name="Lozovsky E."/>
            <person name="Lu J."/>
            <person name="Luo M."/>
            <person name="Machado C.A."/>
            <person name="Makalowski W."/>
            <person name="Marzo M."/>
            <person name="Matsuda M."/>
            <person name="Matzkin L."/>
            <person name="McAllister B."/>
            <person name="McBride C.S."/>
            <person name="McKernan B."/>
            <person name="McKernan K."/>
            <person name="Mendez-Lago M."/>
            <person name="Minx P."/>
            <person name="Mollenhauer M.U."/>
            <person name="Montooth K."/>
            <person name="Mount S.M."/>
            <person name="Mu X."/>
            <person name="Myers E."/>
            <person name="Negre B."/>
            <person name="Newfeld S."/>
            <person name="Nielsen R."/>
            <person name="Noor M.A."/>
            <person name="O'Grady P."/>
            <person name="Pachter L."/>
            <person name="Papaceit M."/>
            <person name="Parisi M.J."/>
            <person name="Parisi M."/>
            <person name="Parts L."/>
            <person name="Pedersen J.S."/>
            <person name="Pesole G."/>
            <person name="Phillippy A.M."/>
            <person name="Ponting C.P."/>
            <person name="Pop M."/>
            <person name="Porcelli D."/>
            <person name="Powell J.R."/>
            <person name="Prohaska S."/>
            <person name="Pruitt K."/>
            <person name="Puig M."/>
            <person name="Quesneville H."/>
            <person name="Ram K.R."/>
            <person name="Rand D."/>
            <person name="Rasmussen M.D."/>
            <person name="Reed L.K."/>
            <person name="Reenan R."/>
            <person name="Reily A."/>
            <person name="Remington K.A."/>
            <person name="Rieger T.T."/>
            <person name="Ritchie M.G."/>
            <person name="Robin C."/>
            <person name="Rogers Y.H."/>
            <person name="Rohde C."/>
            <person name="Rozas J."/>
            <person name="Rubenfield M.J."/>
            <person name="Ruiz A."/>
            <person name="Russo S."/>
            <person name="Salzberg S.L."/>
            <person name="Sanchez-Gracia A."/>
            <person name="Saranga D.J."/>
            <person name="Sato H."/>
            <person name="Schaeffer S.W."/>
            <person name="Schatz M.C."/>
            <person name="Schlenke T."/>
            <person name="Schwartz R."/>
            <person name="Segarra C."/>
            <person name="Singh R.S."/>
            <person name="Sirot L."/>
            <person name="Sirota M."/>
            <person name="Sisneros N.B."/>
            <person name="Smith C.D."/>
            <person name="Smith T.F."/>
            <person name="Spieth J."/>
            <person name="Stage D.E."/>
            <person name="Stark A."/>
            <person name="Stephan W."/>
            <person name="Strausberg R.L."/>
            <person name="Strempel S."/>
            <person name="Sturgill D."/>
            <person name="Sutton G."/>
            <person name="Sutton G.G."/>
            <person name="Tao W."/>
            <person name="Teichmann S."/>
            <person name="Tobari Y.N."/>
            <person name="Tomimura Y."/>
            <person name="Tsolas J.M."/>
            <person name="Valente V.L."/>
            <person name="Venter E."/>
            <person name="Venter J.C."/>
            <person name="Vicario S."/>
            <person name="Vieira F.G."/>
            <person name="Vilella A.J."/>
            <person name="Villasante A."/>
            <person name="Walenz B."/>
            <person name="Wang J."/>
            <person name="Wasserman M."/>
            <person name="Watts T."/>
            <person name="Wilson D."/>
            <person name="Wilson R.K."/>
            <person name="Wing R.A."/>
            <person name="Wolfner M.F."/>
            <person name="Wong A."/>
            <person name="Wong G.K."/>
            <person name="Wu C.I."/>
            <person name="Wu G."/>
            <person name="Yamamoto D."/>
            <person name="Yang H.P."/>
            <person name="Yang S.P."/>
            <person name="Yorke J.A."/>
            <person name="Yoshida K."/>
            <person name="Zdobnov E."/>
            <person name="Zhang P."/>
            <person name="Zhang Y."/>
            <person name="Zimin A.V."/>
            <person name="Baldwin J."/>
            <person name="Abdouelleil A."/>
            <person name="Abdulkadir J."/>
            <person name="Abebe A."/>
            <person name="Abera B."/>
            <person name="Abreu J."/>
            <person name="Acer S.C."/>
            <person name="Aftuck L."/>
            <person name="Alexander A."/>
            <person name="An P."/>
            <person name="Anderson E."/>
            <person name="Anderson S."/>
            <person name="Arachi H."/>
            <person name="Azer M."/>
            <person name="Bachantsang P."/>
            <person name="Barry A."/>
            <person name="Bayul T."/>
            <person name="Berlin A."/>
            <person name="Bessette D."/>
            <person name="Bloom T."/>
            <person name="Blye J."/>
            <person name="Boguslavskiy L."/>
            <person name="Bonnet C."/>
            <person name="Boukhgalter B."/>
            <person name="Bourzgui I."/>
            <person name="Brown A."/>
            <person name="Cahill P."/>
            <person name="Channer S."/>
            <person name="Cheshatsang Y."/>
            <person name="Chuda L."/>
            <person name="Citroen M."/>
            <person name="Collymore A."/>
            <person name="Cooke P."/>
            <person name="Costello M."/>
            <person name="D'Aco K."/>
            <person name="Daza R."/>
            <person name="De Haan G."/>
            <person name="DeGray S."/>
            <person name="DeMaso C."/>
            <person name="Dhargay N."/>
            <person name="Dooley K."/>
            <person name="Dooley E."/>
            <person name="Doricent M."/>
            <person name="Dorje P."/>
            <person name="Dorjee K."/>
            <person name="Dupes A."/>
            <person name="Elong R."/>
            <person name="Falk J."/>
            <person name="Farina A."/>
            <person name="Faro S."/>
            <person name="Ferguson D."/>
            <person name="Fisher S."/>
            <person name="Foley C.D."/>
            <person name="Franke A."/>
            <person name="Friedrich D."/>
            <person name="Gadbois L."/>
            <person name="Gearin G."/>
            <person name="Gearin C.R."/>
            <person name="Giannoukos G."/>
            <person name="Goode T."/>
            <person name="Graham J."/>
            <person name="Grandbois E."/>
            <person name="Grewal S."/>
            <person name="Gyaltsen K."/>
            <person name="Hafez N."/>
            <person name="Hagos B."/>
            <person name="Hall J."/>
            <person name="Henson C."/>
            <person name="Hollinger A."/>
            <person name="Honan T."/>
            <person name="Huard M.D."/>
            <person name="Hughes L."/>
            <person name="Hurhula B."/>
            <person name="Husby M.E."/>
            <person name="Kamat A."/>
            <person name="Kanga B."/>
            <person name="Kashin S."/>
            <person name="Khazanovich D."/>
            <person name="Kisner P."/>
            <person name="Lance K."/>
            <person name="Lara M."/>
            <person name="Lee W."/>
            <person name="Lennon N."/>
            <person name="Letendre F."/>
            <person name="LeVine R."/>
            <person name="Lipovsky A."/>
            <person name="Liu X."/>
            <person name="Liu J."/>
            <person name="Liu S."/>
            <person name="Lokyitsang T."/>
            <person name="Lokyitsang Y."/>
            <person name="Lubonja R."/>
            <person name="Lui A."/>
            <person name="MacDonald P."/>
            <person name="Magnisalis V."/>
            <person name="Maru K."/>
            <person name="Matthews C."/>
            <person name="McCusker W."/>
            <person name="McDonough S."/>
            <person name="Mehta T."/>
            <person name="Meldrim J."/>
            <person name="Meneus L."/>
            <person name="Mihai O."/>
            <person name="Mihalev A."/>
            <person name="Mihova T."/>
            <person name="Mittelman R."/>
            <person name="Mlenga V."/>
            <person name="Montmayeur A."/>
            <person name="Mulrain L."/>
            <person name="Navidi A."/>
            <person name="Naylor J."/>
            <person name="Negash T."/>
            <person name="Nguyen T."/>
            <person name="Nguyen N."/>
            <person name="Nicol R."/>
            <person name="Norbu C."/>
            <person name="Norbu N."/>
            <person name="Novod N."/>
            <person name="O'Neill B."/>
            <person name="Osman S."/>
            <person name="Markiewicz E."/>
            <person name="Oyono O.L."/>
            <person name="Patti C."/>
            <person name="Phunkhang P."/>
            <person name="Pierre F."/>
            <person name="Priest M."/>
            <person name="Raghuraman S."/>
            <person name="Rege F."/>
            <person name="Reyes R."/>
            <person name="Rise C."/>
            <person name="Rogov P."/>
            <person name="Ross K."/>
            <person name="Ryan E."/>
            <person name="Settipalli S."/>
            <person name="Shea T."/>
            <person name="Sherpa N."/>
            <person name="Shi L."/>
            <person name="Shih D."/>
            <person name="Sparrow T."/>
            <person name="Spaulding J."/>
            <person name="Stalker J."/>
            <person name="Stange-Thomann N."/>
            <person name="Stavropoulos S."/>
            <person name="Stone C."/>
            <person name="Strader C."/>
            <person name="Tesfaye S."/>
            <person name="Thomson T."/>
            <person name="Thoulutsang Y."/>
            <person name="Thoulutsang D."/>
            <person name="Topham K."/>
            <person name="Topping I."/>
            <person name="Tsamla T."/>
            <person name="Vassiliev H."/>
            <person name="Vo A."/>
            <person name="Wangchuk T."/>
            <person name="Wangdi T."/>
            <person name="Weiand M."/>
            <person name="Wilkinson J."/>
            <person name="Wilson A."/>
            <person name="Yadav S."/>
            <person name="Young G."/>
            <person name="Yu Q."/>
            <person name="Zembek L."/>
            <person name="Zhong D."/>
            <person name="Zimmer A."/>
            <person name="Zwirko Z."/>
            <person name="Jaffe D.B."/>
            <person name="Alvarez P."/>
            <person name="Brockman W."/>
            <person name="Butler J."/>
            <person name="Chin C."/>
            <person name="Gnerre S."/>
            <person name="Grabherr M."/>
            <person name="Kleber M."/>
            <person name="Mauceli E."/>
            <person name="MacCallum I."/>
        </authorList>
    </citation>
    <scope>NUCLEOTIDE SEQUENCE [LARGE SCALE GENOMIC DNA]</scope>
    <source>
        <strain evidence="2">Rob3c / Tucson 14021-0248.25</strain>
    </source>
</reference>
<organism evidence="2">
    <name type="scientific">Drosophila sechellia</name>
    <name type="common">Fruit fly</name>
    <dbReference type="NCBI Taxonomy" id="7238"/>
    <lineage>
        <taxon>Eukaryota</taxon>
        <taxon>Metazoa</taxon>
        <taxon>Ecdysozoa</taxon>
        <taxon>Arthropoda</taxon>
        <taxon>Hexapoda</taxon>
        <taxon>Insecta</taxon>
        <taxon>Pterygota</taxon>
        <taxon>Neoptera</taxon>
        <taxon>Endopterygota</taxon>
        <taxon>Diptera</taxon>
        <taxon>Brachycera</taxon>
        <taxon>Muscomorpha</taxon>
        <taxon>Ephydroidea</taxon>
        <taxon>Drosophilidae</taxon>
        <taxon>Drosophila</taxon>
        <taxon>Sophophora</taxon>
    </lineage>
</organism>